<dbReference type="PANTHER" id="PTHR30086:SF20">
    <property type="entry name" value="ARGININE EXPORTER PROTEIN ARGO-RELATED"/>
    <property type="match status" value="1"/>
</dbReference>
<dbReference type="RefSeq" id="WP_203944752.1">
    <property type="nucleotide sequence ID" value="NZ_BOOR01000018.1"/>
</dbReference>
<dbReference type="InterPro" id="IPR001123">
    <property type="entry name" value="LeuE-type"/>
</dbReference>
<name>A0A8J3V0E9_9ACTN</name>
<evidence type="ECO:0000256" key="5">
    <source>
        <dbReference type="ARBA" id="ARBA00023136"/>
    </source>
</evidence>
<evidence type="ECO:0000256" key="1">
    <source>
        <dbReference type="ARBA" id="ARBA00004651"/>
    </source>
</evidence>
<dbReference type="GO" id="GO:0005886">
    <property type="term" value="C:plasma membrane"/>
    <property type="evidence" value="ECO:0007669"/>
    <property type="project" value="UniProtKB-SubCell"/>
</dbReference>
<organism evidence="7 8">
    <name type="scientific">Planotetraspora thailandica</name>
    <dbReference type="NCBI Taxonomy" id="487172"/>
    <lineage>
        <taxon>Bacteria</taxon>
        <taxon>Bacillati</taxon>
        <taxon>Actinomycetota</taxon>
        <taxon>Actinomycetes</taxon>
        <taxon>Streptosporangiales</taxon>
        <taxon>Streptosporangiaceae</taxon>
        <taxon>Planotetraspora</taxon>
    </lineage>
</organism>
<keyword evidence="8" id="KW-1185">Reference proteome</keyword>
<proteinExistence type="predicted"/>
<accession>A0A8J3V0E9</accession>
<evidence type="ECO:0008006" key="9">
    <source>
        <dbReference type="Google" id="ProtNLM"/>
    </source>
</evidence>
<keyword evidence="2" id="KW-1003">Cell membrane</keyword>
<dbReference type="Proteomes" id="UP000605992">
    <property type="component" value="Unassembled WGS sequence"/>
</dbReference>
<dbReference type="AlphaFoldDB" id="A0A8J3V0E9"/>
<evidence type="ECO:0000256" key="3">
    <source>
        <dbReference type="ARBA" id="ARBA00022692"/>
    </source>
</evidence>
<sequence>MQDLLLGLSLGLGAGVTPGALLSLVITASLRGGFRAGARLACVPLMSDLPAVVLSLTVAEAMPALVLRVLSAAGGLYVIYLGVMTVREARTAQPPQPGAAAPSSAGEILRAVAVNLLNPHPWLFWIAVGAPAFVTAWHHAPGAAVAFAVGFYLVLCGSKVALAGAVGAGRHKLTPRGYRLILGTAGLLLAVAGAVLSFRGLSPQGL</sequence>
<feature type="transmembrane region" description="Helical" evidence="6">
    <location>
        <begin position="180"/>
        <end position="201"/>
    </location>
</feature>
<evidence type="ECO:0000256" key="6">
    <source>
        <dbReference type="SAM" id="Phobius"/>
    </source>
</evidence>
<keyword evidence="5 6" id="KW-0472">Membrane</keyword>
<dbReference type="PANTHER" id="PTHR30086">
    <property type="entry name" value="ARGININE EXPORTER PROTEIN ARGO"/>
    <property type="match status" value="1"/>
</dbReference>
<keyword evidence="3 6" id="KW-0812">Transmembrane</keyword>
<protein>
    <recommendedName>
        <fullName evidence="9">Lysine transporter LysE</fullName>
    </recommendedName>
</protein>
<dbReference type="GO" id="GO:0015171">
    <property type="term" value="F:amino acid transmembrane transporter activity"/>
    <property type="evidence" value="ECO:0007669"/>
    <property type="project" value="TreeGrafter"/>
</dbReference>
<dbReference type="Pfam" id="PF01810">
    <property type="entry name" value="LysE"/>
    <property type="match status" value="1"/>
</dbReference>
<feature type="transmembrane region" description="Helical" evidence="6">
    <location>
        <begin position="65"/>
        <end position="83"/>
    </location>
</feature>
<reference evidence="7" key="1">
    <citation type="submission" date="2021-01" db="EMBL/GenBank/DDBJ databases">
        <title>Whole genome shotgun sequence of Planotetraspora thailandica NBRC 104271.</title>
        <authorList>
            <person name="Komaki H."/>
            <person name="Tamura T."/>
        </authorList>
    </citation>
    <scope>NUCLEOTIDE SEQUENCE</scope>
    <source>
        <strain evidence="7">NBRC 104271</strain>
    </source>
</reference>
<comment type="subcellular location">
    <subcellularLocation>
        <location evidence="1">Cell membrane</location>
        <topology evidence="1">Multi-pass membrane protein</topology>
    </subcellularLocation>
</comment>
<feature type="transmembrane region" description="Helical" evidence="6">
    <location>
        <begin position="146"/>
        <end position="168"/>
    </location>
</feature>
<gene>
    <name evidence="7" type="ORF">Pth03_29220</name>
</gene>
<evidence type="ECO:0000256" key="4">
    <source>
        <dbReference type="ARBA" id="ARBA00022989"/>
    </source>
</evidence>
<evidence type="ECO:0000313" key="7">
    <source>
        <dbReference type="EMBL" id="GII54533.1"/>
    </source>
</evidence>
<feature type="transmembrane region" description="Helical" evidence="6">
    <location>
        <begin position="122"/>
        <end position="140"/>
    </location>
</feature>
<evidence type="ECO:0000313" key="8">
    <source>
        <dbReference type="Proteomes" id="UP000605992"/>
    </source>
</evidence>
<comment type="caution">
    <text evidence="7">The sequence shown here is derived from an EMBL/GenBank/DDBJ whole genome shotgun (WGS) entry which is preliminary data.</text>
</comment>
<feature type="transmembrane region" description="Helical" evidence="6">
    <location>
        <begin position="6"/>
        <end position="28"/>
    </location>
</feature>
<evidence type="ECO:0000256" key="2">
    <source>
        <dbReference type="ARBA" id="ARBA00022475"/>
    </source>
</evidence>
<dbReference type="EMBL" id="BOOR01000018">
    <property type="protein sequence ID" value="GII54533.1"/>
    <property type="molecule type" value="Genomic_DNA"/>
</dbReference>
<keyword evidence="4 6" id="KW-1133">Transmembrane helix</keyword>